<dbReference type="AlphaFoldDB" id="A0A1M5CVY1"/>
<dbReference type="EMBL" id="FQVF01000009">
    <property type="protein sequence ID" value="SHF58582.1"/>
    <property type="molecule type" value="Genomic_DNA"/>
</dbReference>
<proteinExistence type="predicted"/>
<name>A0A1M5CVY1_9GAMM</name>
<dbReference type="NCBIfam" id="NF037995">
    <property type="entry name" value="TRAP_S1"/>
    <property type="match status" value="1"/>
</dbReference>
<dbReference type="GO" id="GO:0055085">
    <property type="term" value="P:transmembrane transport"/>
    <property type="evidence" value="ECO:0007669"/>
    <property type="project" value="InterPro"/>
</dbReference>
<dbReference type="Pfam" id="PF03480">
    <property type="entry name" value="DctP"/>
    <property type="match status" value="1"/>
</dbReference>
<dbReference type="STRING" id="1122206.SAMN02745753_02260"/>
<dbReference type="Proteomes" id="UP000184517">
    <property type="component" value="Unassembled WGS sequence"/>
</dbReference>
<keyword evidence="1 2" id="KW-0732">Signal</keyword>
<evidence type="ECO:0000313" key="4">
    <source>
        <dbReference type="Proteomes" id="UP000184517"/>
    </source>
</evidence>
<reference evidence="4" key="1">
    <citation type="submission" date="2016-11" db="EMBL/GenBank/DDBJ databases">
        <authorList>
            <person name="Varghese N."/>
            <person name="Submissions S."/>
        </authorList>
    </citation>
    <scope>NUCLEOTIDE SEQUENCE [LARGE SCALE GENOMIC DNA]</scope>
    <source>
        <strain evidence="4">DSM 16579</strain>
    </source>
</reference>
<feature type="signal peptide" evidence="2">
    <location>
        <begin position="1"/>
        <end position="24"/>
    </location>
</feature>
<sequence length="348" mass="37796">MFKTMRSILLAGTVVAGINTPVSAQTVLNVSTWLPPTHVQNSVVWPTWGKWVEEATEGRVTVNIENSSNNPAQLFEVVEDSVADASFSFNGFVPGRFELEQIVELPGLGANAEAASLAYWRTYKKYLQAANEFDGLEVIGLFTHGPGVMHTRFPVNSLDDLKGKKIRIGGGVQAEIGKRLGVIPVAAPGNKVYELLQTGVVDGAFMPMVEQQGMRLVEVAPYVTVLPTGMYMGAFSMFISPDFMDSIGKKDAEAIRSVSGERLSLMAGAAWDKADIDAKKFSEENGGQVNLLSYGNQMSLDYLKITDGIDQSWLDAVKGKKVDAQAALDFLRIEAQMYTAKQKDTGAN</sequence>
<dbReference type="InterPro" id="IPR018389">
    <property type="entry name" value="DctP_fam"/>
</dbReference>
<protein>
    <submittedName>
        <fullName evidence="3">TRAP-type C4-dicarboxylate transport system, substrate-binding protein</fullName>
    </submittedName>
</protein>
<accession>A0A1M5CVY1</accession>
<dbReference type="Gene3D" id="3.40.190.170">
    <property type="entry name" value="Bacterial extracellular solute-binding protein, family 7"/>
    <property type="match status" value="1"/>
</dbReference>
<organism evidence="3 4">
    <name type="scientific">Marinomonas polaris DSM 16579</name>
    <dbReference type="NCBI Taxonomy" id="1122206"/>
    <lineage>
        <taxon>Bacteria</taxon>
        <taxon>Pseudomonadati</taxon>
        <taxon>Pseudomonadota</taxon>
        <taxon>Gammaproteobacteria</taxon>
        <taxon>Oceanospirillales</taxon>
        <taxon>Oceanospirillaceae</taxon>
        <taxon>Marinomonas</taxon>
    </lineage>
</organism>
<dbReference type="PANTHER" id="PTHR33376">
    <property type="match status" value="1"/>
</dbReference>
<dbReference type="PANTHER" id="PTHR33376:SF15">
    <property type="entry name" value="BLL6794 PROTEIN"/>
    <property type="match status" value="1"/>
</dbReference>
<evidence type="ECO:0000256" key="1">
    <source>
        <dbReference type="ARBA" id="ARBA00022729"/>
    </source>
</evidence>
<dbReference type="InterPro" id="IPR038404">
    <property type="entry name" value="TRAP_DctP_sf"/>
</dbReference>
<evidence type="ECO:0000313" key="3">
    <source>
        <dbReference type="EMBL" id="SHF58582.1"/>
    </source>
</evidence>
<evidence type="ECO:0000256" key="2">
    <source>
        <dbReference type="SAM" id="SignalP"/>
    </source>
</evidence>
<dbReference type="OrthoDB" id="9177965at2"/>
<keyword evidence="4" id="KW-1185">Reference proteome</keyword>
<dbReference type="CDD" id="cd13665">
    <property type="entry name" value="PBP2_TRAP_Dctp3_4"/>
    <property type="match status" value="1"/>
</dbReference>
<feature type="chain" id="PRO_5009909380" evidence="2">
    <location>
        <begin position="25"/>
        <end position="348"/>
    </location>
</feature>
<gene>
    <name evidence="3" type="ORF">SAMN02745753_02260</name>
</gene>
<dbReference type="RefSeq" id="WP_072839801.1">
    <property type="nucleotide sequence ID" value="NZ_FQVF01000009.1"/>
</dbReference>